<dbReference type="InParanoid" id="A0A194X2S4"/>
<dbReference type="GO" id="GO:0030600">
    <property type="term" value="F:feruloyl esterase activity"/>
    <property type="evidence" value="ECO:0007669"/>
    <property type="project" value="UniProtKB-ARBA"/>
</dbReference>
<evidence type="ECO:0000256" key="7">
    <source>
        <dbReference type="ARBA" id="ARBA00023157"/>
    </source>
</evidence>
<evidence type="ECO:0000256" key="2">
    <source>
        <dbReference type="ARBA" id="ARBA00022487"/>
    </source>
</evidence>
<accession>A0A194X2S4</accession>
<dbReference type="Pfam" id="PF07519">
    <property type="entry name" value="Tannase"/>
    <property type="match status" value="1"/>
</dbReference>
<dbReference type="GeneID" id="28814999"/>
<dbReference type="GO" id="GO:0046872">
    <property type="term" value="F:metal ion binding"/>
    <property type="evidence" value="ECO:0007669"/>
    <property type="project" value="UniProtKB-KW"/>
</dbReference>
<keyword evidence="3" id="KW-0479">Metal-binding</keyword>
<reference evidence="9 10" key="1">
    <citation type="submission" date="2015-10" db="EMBL/GenBank/DDBJ databases">
        <title>Full genome of DAOMC 229536 Phialocephala scopiformis, a fungal endophyte of spruce producing the potent anti-insectan compound rugulosin.</title>
        <authorList>
            <consortium name="DOE Joint Genome Institute"/>
            <person name="Walker A.K."/>
            <person name="Frasz S.L."/>
            <person name="Seifert K.A."/>
            <person name="Miller J.D."/>
            <person name="Mondo S.J."/>
            <person name="Labutti K."/>
            <person name="Lipzen A."/>
            <person name="Dockter R."/>
            <person name="Kennedy M."/>
            <person name="Grigoriev I.V."/>
            <person name="Spatafora J.W."/>
        </authorList>
    </citation>
    <scope>NUCLEOTIDE SEQUENCE [LARGE SCALE GENOMIC DNA]</scope>
    <source>
        <strain evidence="9 10">CBS 120377</strain>
    </source>
</reference>
<dbReference type="AlphaFoldDB" id="A0A194X2S4"/>
<evidence type="ECO:0000256" key="1">
    <source>
        <dbReference type="ARBA" id="ARBA00006249"/>
    </source>
</evidence>
<dbReference type="EMBL" id="KQ947420">
    <property type="protein sequence ID" value="KUJ14324.1"/>
    <property type="molecule type" value="Genomic_DNA"/>
</dbReference>
<gene>
    <name evidence="9" type="ORF">LY89DRAFT_135914</name>
</gene>
<keyword evidence="4 8" id="KW-0732">Signal</keyword>
<dbReference type="Proteomes" id="UP000070700">
    <property type="component" value="Unassembled WGS sequence"/>
</dbReference>
<sequence>MASYLTLRRALTAAASISAVSATSLSDVCSSTYAQAALPASSFYPGITIDSSSTTAALVSNSSVSSEWYPTATIEYCNVTFAYSHNGLTNDVVHVSYLVPAPENFQNRYVSTGGGGLAINSGSQYSPSGIIVGAVSGITDGGFGNFDTQWDAVFLAANDTINWQATYMFGYQAHHELAVLGKEFARNFYNVSSDTKVYSYYQGCSEGGREGWSQIQRFGDQFDGLAIGAPAFRYGQQQVNHLIGNVVEQTLNYFPSSCELEKIMNLTIAACDPMDGLTDGVVSRSDLCKLNFDINSTIGEAYSCAATTSSGSSGFGGLASGGSIKRRQDDGSTSAIPAQNGTVTAEGAAVASAYLDGFHNSKGERVYISYQPGAQMADAATTYDSTTNTWGLDISGLGGEWVARFLELQDASTLANLDNVTYDTIETWMKLGMNRYADSLQTTYPDLTDFQTSGGKVIHIHGEQDNSIPTGSSVHYYESVREVMYGNATYNESTAALDDFYRLFLVPGGAHCSSNTYQSSGGWPATTLQTVIDWVENSVAPDTLNNSGTVIDSLCRYPLRPLWSGNGTSFDCVYDQTSIDTWNYTFDAYKTPLY</sequence>
<evidence type="ECO:0000313" key="9">
    <source>
        <dbReference type="EMBL" id="KUJ14324.1"/>
    </source>
</evidence>
<keyword evidence="6" id="KW-0106">Calcium</keyword>
<evidence type="ECO:0000256" key="8">
    <source>
        <dbReference type="RuleBase" id="RU361238"/>
    </source>
</evidence>
<protein>
    <recommendedName>
        <fullName evidence="8">Carboxylic ester hydrolase</fullName>
        <ecNumber evidence="8">3.1.1.-</ecNumber>
    </recommendedName>
</protein>
<dbReference type="KEGG" id="psco:LY89DRAFT_135914"/>
<dbReference type="InterPro" id="IPR011118">
    <property type="entry name" value="Tannase/feruloyl_esterase"/>
</dbReference>
<keyword evidence="7" id="KW-1015">Disulfide bond</keyword>
<organism evidence="9 10">
    <name type="scientific">Mollisia scopiformis</name>
    <name type="common">Conifer needle endophyte fungus</name>
    <name type="synonym">Phialocephala scopiformis</name>
    <dbReference type="NCBI Taxonomy" id="149040"/>
    <lineage>
        <taxon>Eukaryota</taxon>
        <taxon>Fungi</taxon>
        <taxon>Dikarya</taxon>
        <taxon>Ascomycota</taxon>
        <taxon>Pezizomycotina</taxon>
        <taxon>Leotiomycetes</taxon>
        <taxon>Helotiales</taxon>
        <taxon>Mollisiaceae</taxon>
        <taxon>Mollisia</taxon>
    </lineage>
</organism>
<keyword evidence="2" id="KW-0719">Serine esterase</keyword>
<dbReference type="PANTHER" id="PTHR33938:SF16">
    <property type="entry name" value="CARBOXYLIC ESTER HYDROLASE"/>
    <property type="match status" value="1"/>
</dbReference>
<keyword evidence="5 8" id="KW-0378">Hydrolase</keyword>
<feature type="chain" id="PRO_5008443864" description="Carboxylic ester hydrolase" evidence="8">
    <location>
        <begin position="23"/>
        <end position="594"/>
    </location>
</feature>
<evidence type="ECO:0000256" key="4">
    <source>
        <dbReference type="ARBA" id="ARBA00022729"/>
    </source>
</evidence>
<dbReference type="SUPFAM" id="SSF53474">
    <property type="entry name" value="alpha/beta-Hydrolases"/>
    <property type="match status" value="1"/>
</dbReference>
<proteinExistence type="inferred from homology"/>
<dbReference type="PANTHER" id="PTHR33938">
    <property type="entry name" value="FERULOYL ESTERASE B-RELATED"/>
    <property type="match status" value="1"/>
</dbReference>
<comment type="similarity">
    <text evidence="1 8">Belongs to the tannase family.</text>
</comment>
<evidence type="ECO:0000256" key="5">
    <source>
        <dbReference type="ARBA" id="ARBA00022801"/>
    </source>
</evidence>
<name>A0A194X2S4_MOLSC</name>
<dbReference type="InterPro" id="IPR029058">
    <property type="entry name" value="AB_hydrolase_fold"/>
</dbReference>
<evidence type="ECO:0000256" key="6">
    <source>
        <dbReference type="ARBA" id="ARBA00022837"/>
    </source>
</evidence>
<evidence type="ECO:0000256" key="3">
    <source>
        <dbReference type="ARBA" id="ARBA00022723"/>
    </source>
</evidence>
<dbReference type="RefSeq" id="XP_018068679.1">
    <property type="nucleotide sequence ID" value="XM_018205273.1"/>
</dbReference>
<feature type="signal peptide" evidence="8">
    <location>
        <begin position="1"/>
        <end position="22"/>
    </location>
</feature>
<dbReference type="EC" id="3.1.1.-" evidence="8"/>
<dbReference type="OrthoDB" id="3039123at2759"/>
<keyword evidence="10" id="KW-1185">Reference proteome</keyword>
<evidence type="ECO:0000313" key="10">
    <source>
        <dbReference type="Proteomes" id="UP000070700"/>
    </source>
</evidence>